<dbReference type="Proteomes" id="UP000007754">
    <property type="component" value="Chromosome 1A"/>
</dbReference>
<protein>
    <submittedName>
        <fullName evidence="1">Uncharacterized protein</fullName>
    </submittedName>
</protein>
<accession>A0A674GGA9</accession>
<evidence type="ECO:0000313" key="2">
    <source>
        <dbReference type="Proteomes" id="UP000007754"/>
    </source>
</evidence>
<sequence>TQWKLSRNLKWVTAFINFFCIFSGISLYCNCEEQRAAHVALCSSRKLLFYFRFEKIILKLTIAPLEKASEACNCSPLRFLFT</sequence>
<dbReference type="Ensembl" id="ENSTGUT00000028762.1">
    <property type="protein sequence ID" value="ENSTGUP00000021859.1"/>
    <property type="gene ID" value="ENSTGUG00000023751.1"/>
</dbReference>
<reference evidence="1 2" key="1">
    <citation type="journal article" date="2010" name="Nature">
        <title>The genome of a songbird.</title>
        <authorList>
            <person name="Warren W.C."/>
            <person name="Clayton D.F."/>
            <person name="Ellegren H."/>
            <person name="Arnold A.P."/>
            <person name="Hillier L.W."/>
            <person name="Kunstner A."/>
            <person name="Searle S."/>
            <person name="White S."/>
            <person name="Vilella A.J."/>
            <person name="Fairley S."/>
            <person name="Heger A."/>
            <person name="Kong L."/>
            <person name="Ponting C.P."/>
            <person name="Jarvis E.D."/>
            <person name="Mello C.V."/>
            <person name="Minx P."/>
            <person name="Lovell P."/>
            <person name="Velho T.A."/>
            <person name="Ferris M."/>
            <person name="Balakrishnan C.N."/>
            <person name="Sinha S."/>
            <person name="Blatti C."/>
            <person name="London S.E."/>
            <person name="Li Y."/>
            <person name="Lin Y.C."/>
            <person name="George J."/>
            <person name="Sweedler J."/>
            <person name="Southey B."/>
            <person name="Gunaratne P."/>
            <person name="Watson M."/>
            <person name="Nam K."/>
            <person name="Backstrom N."/>
            <person name="Smeds L."/>
            <person name="Nabholz B."/>
            <person name="Itoh Y."/>
            <person name="Whitney O."/>
            <person name="Pfenning A.R."/>
            <person name="Howard J."/>
            <person name="Volker M."/>
            <person name="Skinner B.M."/>
            <person name="Griffin D.K."/>
            <person name="Ye L."/>
            <person name="McLaren W.M."/>
            <person name="Flicek P."/>
            <person name="Quesada V."/>
            <person name="Velasco G."/>
            <person name="Lopez-Otin C."/>
            <person name="Puente X.S."/>
            <person name="Olender T."/>
            <person name="Lancet D."/>
            <person name="Smit A.F."/>
            <person name="Hubley R."/>
            <person name="Konkel M.K."/>
            <person name="Walker J.A."/>
            <person name="Batzer M.A."/>
            <person name="Gu W."/>
            <person name="Pollock D.D."/>
            <person name="Chen L."/>
            <person name="Cheng Z."/>
            <person name="Eichler E.E."/>
            <person name="Stapley J."/>
            <person name="Slate J."/>
            <person name="Ekblom R."/>
            <person name="Birkhead T."/>
            <person name="Burke T."/>
            <person name="Burt D."/>
            <person name="Scharff C."/>
            <person name="Adam I."/>
            <person name="Richard H."/>
            <person name="Sultan M."/>
            <person name="Soldatov A."/>
            <person name="Lehrach H."/>
            <person name="Edwards S.V."/>
            <person name="Yang S.P."/>
            <person name="Li X."/>
            <person name="Graves T."/>
            <person name="Fulton L."/>
            <person name="Nelson J."/>
            <person name="Chinwalla A."/>
            <person name="Hou S."/>
            <person name="Mardis E.R."/>
            <person name="Wilson R.K."/>
        </authorList>
    </citation>
    <scope>NUCLEOTIDE SEQUENCE [LARGE SCALE GENOMIC DNA]</scope>
</reference>
<evidence type="ECO:0000313" key="1">
    <source>
        <dbReference type="Ensembl" id="ENSTGUP00000021859.1"/>
    </source>
</evidence>
<keyword evidence="2" id="KW-1185">Reference proteome</keyword>
<dbReference type="AlphaFoldDB" id="A0A674GGA9"/>
<reference evidence="1" key="3">
    <citation type="submission" date="2025-09" db="UniProtKB">
        <authorList>
            <consortium name="Ensembl"/>
        </authorList>
    </citation>
    <scope>IDENTIFICATION</scope>
</reference>
<proteinExistence type="predicted"/>
<organism evidence="1 2">
    <name type="scientific">Taeniopygia guttata</name>
    <name type="common">Zebra finch</name>
    <name type="synonym">Poephila guttata</name>
    <dbReference type="NCBI Taxonomy" id="59729"/>
    <lineage>
        <taxon>Eukaryota</taxon>
        <taxon>Metazoa</taxon>
        <taxon>Chordata</taxon>
        <taxon>Craniata</taxon>
        <taxon>Vertebrata</taxon>
        <taxon>Euteleostomi</taxon>
        <taxon>Archelosauria</taxon>
        <taxon>Archosauria</taxon>
        <taxon>Dinosauria</taxon>
        <taxon>Saurischia</taxon>
        <taxon>Theropoda</taxon>
        <taxon>Coelurosauria</taxon>
        <taxon>Aves</taxon>
        <taxon>Neognathae</taxon>
        <taxon>Neoaves</taxon>
        <taxon>Telluraves</taxon>
        <taxon>Australaves</taxon>
        <taxon>Passeriformes</taxon>
        <taxon>Passeroidea</taxon>
        <taxon>Estrildidae</taxon>
        <taxon>Estrildinae</taxon>
        <taxon>Taeniopygia</taxon>
    </lineage>
</organism>
<dbReference type="InParanoid" id="A0A674GGA9"/>
<name>A0A674GGA9_TAEGU</name>
<reference evidence="1" key="2">
    <citation type="submission" date="2025-08" db="UniProtKB">
        <authorList>
            <consortium name="Ensembl"/>
        </authorList>
    </citation>
    <scope>IDENTIFICATION</scope>
</reference>